<keyword evidence="7 8" id="KW-0472">Membrane</keyword>
<feature type="transmembrane region" description="Helical" evidence="8">
    <location>
        <begin position="396"/>
        <end position="418"/>
    </location>
</feature>
<name>A0A1H0IE16_9HYPH</name>
<feature type="transmembrane region" description="Helical" evidence="8">
    <location>
        <begin position="68"/>
        <end position="89"/>
    </location>
</feature>
<evidence type="ECO:0000256" key="3">
    <source>
        <dbReference type="ARBA" id="ARBA00022475"/>
    </source>
</evidence>
<organism evidence="10 11">
    <name type="scientific">Aureimonas jatrophae</name>
    <dbReference type="NCBI Taxonomy" id="1166073"/>
    <lineage>
        <taxon>Bacteria</taxon>
        <taxon>Pseudomonadati</taxon>
        <taxon>Pseudomonadota</taxon>
        <taxon>Alphaproteobacteria</taxon>
        <taxon>Hyphomicrobiales</taxon>
        <taxon>Aurantimonadaceae</taxon>
        <taxon>Aureimonas</taxon>
    </lineage>
</organism>
<dbReference type="Pfam" id="PF00528">
    <property type="entry name" value="BPD_transp_1"/>
    <property type="match status" value="2"/>
</dbReference>
<feature type="transmembrane region" description="Helical" evidence="8">
    <location>
        <begin position="533"/>
        <end position="555"/>
    </location>
</feature>
<dbReference type="SUPFAM" id="SSF161098">
    <property type="entry name" value="MetI-like"/>
    <property type="match status" value="2"/>
</dbReference>
<evidence type="ECO:0000256" key="5">
    <source>
        <dbReference type="ARBA" id="ARBA00022692"/>
    </source>
</evidence>
<keyword evidence="6 8" id="KW-1133">Transmembrane helix</keyword>
<dbReference type="PANTHER" id="PTHR43357">
    <property type="entry name" value="INNER MEMBRANE ABC TRANSPORTER PERMEASE PROTEIN YDCV"/>
    <property type="match status" value="1"/>
</dbReference>
<feature type="domain" description="ABC transmembrane type-1" evidence="9">
    <location>
        <begin position="64"/>
        <end position="272"/>
    </location>
</feature>
<dbReference type="Proteomes" id="UP000198793">
    <property type="component" value="Unassembled WGS sequence"/>
</dbReference>
<evidence type="ECO:0000313" key="11">
    <source>
        <dbReference type="Proteomes" id="UP000198793"/>
    </source>
</evidence>
<sequence>MANATPLAASRGERTALILVSLFVGLVCVLPVVRLVLEAVAPGGVPGLATARAVLSARSTWAATGTTLATALGGTAIALILGSAVALLVALTDVRLKGPLVFAFLVPMMIPPQVAALAFAQMLGPASPLLNTLGIAPRLGAPNPAYSLGGIVAVLGVQNAPLVFLALRASLRALPRELVEAARSSGAGRWRVLRTVVLPLMTPALVAGCAISFVSAAGNFGVPALLGIPAGLSTLSTLIYQRLAGFGPAIIAEVAVLSVVVALLAASGFLVQRLALRGRDYRLAGAPSQALAYPLGRWRVPVEIGAWTVVLLVVVAPLLALLTTSLVSSYGIPLNGYSATLDNYREVLFRQDATIRAFRNSFLLAGGAALLLLVVAVPLAVLVAKRSGALLRTLNGATDLPYALPGIVLAIAAILLFLRPLPGLGFSLYNTIWIIFVAYLARFLALELRPLVAGALQMDASLDEAARMSGAGFLRRLVTVALPTLAPIAAAGAILVFMTAFNELTVSALLWSAGNETLGVAVFNLDDAGRSTLAAALAASTVAVILAIMLGTTLLGRRLPPGVLPWTR</sequence>
<keyword evidence="5 8" id="KW-0812">Transmembrane</keyword>
<proteinExistence type="inferred from homology"/>
<dbReference type="OrthoDB" id="27542at2"/>
<feature type="transmembrane region" description="Helical" evidence="8">
    <location>
        <begin position="304"/>
        <end position="327"/>
    </location>
</feature>
<keyword evidence="3" id="KW-1003">Cell membrane</keyword>
<keyword evidence="2 8" id="KW-0813">Transport</keyword>
<comment type="similarity">
    <text evidence="8">Belongs to the binding-protein-dependent transport system permease family.</text>
</comment>
<dbReference type="AlphaFoldDB" id="A0A1H0IE16"/>
<feature type="transmembrane region" description="Helical" evidence="8">
    <location>
        <begin position="362"/>
        <end position="384"/>
    </location>
</feature>
<accession>A0A1H0IE16</accession>
<dbReference type="Gene3D" id="1.10.3720.10">
    <property type="entry name" value="MetI-like"/>
    <property type="match status" value="2"/>
</dbReference>
<evidence type="ECO:0000256" key="7">
    <source>
        <dbReference type="ARBA" id="ARBA00023136"/>
    </source>
</evidence>
<feature type="transmembrane region" description="Helical" evidence="8">
    <location>
        <begin position="477"/>
        <end position="501"/>
    </location>
</feature>
<evidence type="ECO:0000259" key="9">
    <source>
        <dbReference type="PROSITE" id="PS50928"/>
    </source>
</evidence>
<dbReference type="RefSeq" id="WP_090673567.1">
    <property type="nucleotide sequence ID" value="NZ_FNIT01000005.1"/>
</dbReference>
<dbReference type="GO" id="GO:0005886">
    <property type="term" value="C:plasma membrane"/>
    <property type="evidence" value="ECO:0007669"/>
    <property type="project" value="UniProtKB-SubCell"/>
</dbReference>
<dbReference type="EMBL" id="FNIT01000005">
    <property type="protein sequence ID" value="SDO29697.1"/>
    <property type="molecule type" value="Genomic_DNA"/>
</dbReference>
<feature type="domain" description="ABC transmembrane type-1" evidence="9">
    <location>
        <begin position="358"/>
        <end position="554"/>
    </location>
</feature>
<reference evidence="10 11" key="1">
    <citation type="submission" date="2016-10" db="EMBL/GenBank/DDBJ databases">
        <authorList>
            <person name="de Groot N.N."/>
        </authorList>
    </citation>
    <scope>NUCLEOTIDE SEQUENCE [LARGE SCALE GENOMIC DNA]</scope>
    <source>
        <strain evidence="11">L7-484,KACC 16230,DSM 25025</strain>
    </source>
</reference>
<comment type="subcellular location">
    <subcellularLocation>
        <location evidence="1">Cell inner membrane</location>
        <topology evidence="1">Multi-pass membrane protein</topology>
    </subcellularLocation>
    <subcellularLocation>
        <location evidence="8">Cell membrane</location>
        <topology evidence="8">Multi-pass membrane protein</topology>
    </subcellularLocation>
</comment>
<keyword evidence="4" id="KW-0997">Cell inner membrane</keyword>
<feature type="transmembrane region" description="Helical" evidence="8">
    <location>
        <begin position="196"/>
        <end position="226"/>
    </location>
</feature>
<keyword evidence="11" id="KW-1185">Reference proteome</keyword>
<evidence type="ECO:0000256" key="4">
    <source>
        <dbReference type="ARBA" id="ARBA00022519"/>
    </source>
</evidence>
<protein>
    <submittedName>
        <fullName evidence="10">Iron(III) transport system permease protein</fullName>
    </submittedName>
</protein>
<gene>
    <name evidence="10" type="ORF">SAMN05192530_10594</name>
</gene>
<dbReference type="PANTHER" id="PTHR43357:SF3">
    <property type="entry name" value="FE(3+)-TRANSPORT SYSTEM PERMEASE PROTEIN FBPB 2"/>
    <property type="match status" value="1"/>
</dbReference>
<feature type="transmembrane region" description="Helical" evidence="8">
    <location>
        <begin position="101"/>
        <end position="124"/>
    </location>
</feature>
<dbReference type="PROSITE" id="PS50928">
    <property type="entry name" value="ABC_TM1"/>
    <property type="match status" value="2"/>
</dbReference>
<dbReference type="InterPro" id="IPR035906">
    <property type="entry name" value="MetI-like_sf"/>
</dbReference>
<feature type="transmembrane region" description="Helical" evidence="8">
    <location>
        <begin position="246"/>
        <end position="271"/>
    </location>
</feature>
<feature type="transmembrane region" description="Helical" evidence="8">
    <location>
        <begin position="424"/>
        <end position="441"/>
    </location>
</feature>
<dbReference type="CDD" id="cd06261">
    <property type="entry name" value="TM_PBP2"/>
    <property type="match status" value="2"/>
</dbReference>
<evidence type="ECO:0000256" key="1">
    <source>
        <dbReference type="ARBA" id="ARBA00004429"/>
    </source>
</evidence>
<dbReference type="GO" id="GO:0055085">
    <property type="term" value="P:transmembrane transport"/>
    <property type="evidence" value="ECO:0007669"/>
    <property type="project" value="InterPro"/>
</dbReference>
<feature type="transmembrane region" description="Helical" evidence="8">
    <location>
        <begin position="144"/>
        <end position="167"/>
    </location>
</feature>
<evidence type="ECO:0000256" key="8">
    <source>
        <dbReference type="RuleBase" id="RU363032"/>
    </source>
</evidence>
<evidence type="ECO:0000313" key="10">
    <source>
        <dbReference type="EMBL" id="SDO29697.1"/>
    </source>
</evidence>
<evidence type="ECO:0000256" key="6">
    <source>
        <dbReference type="ARBA" id="ARBA00022989"/>
    </source>
</evidence>
<evidence type="ECO:0000256" key="2">
    <source>
        <dbReference type="ARBA" id="ARBA00022448"/>
    </source>
</evidence>
<dbReference type="STRING" id="1166073.SAMN05192530_10594"/>
<dbReference type="InterPro" id="IPR000515">
    <property type="entry name" value="MetI-like"/>
</dbReference>
<feature type="transmembrane region" description="Helical" evidence="8">
    <location>
        <begin position="16"/>
        <end position="37"/>
    </location>
</feature>